<reference evidence="3 4" key="1">
    <citation type="submission" date="2019-09" db="EMBL/GenBank/DDBJ databases">
        <title>NBRP : Genome information of microbial organism related human and environment.</title>
        <authorList>
            <person name="Hattori M."/>
            <person name="Oshima K."/>
            <person name="Inaba H."/>
            <person name="Suda W."/>
            <person name="Sakamoto M."/>
            <person name="Iino T."/>
            <person name="Kitahara M."/>
            <person name="Oshida Y."/>
            <person name="Iida T."/>
            <person name="Kudo T."/>
            <person name="Itoh T."/>
            <person name="Ohkuma M."/>
        </authorList>
    </citation>
    <scope>NUCLEOTIDE SEQUENCE [LARGE SCALE GENOMIC DNA]</scope>
    <source>
        <strain evidence="3 4">Mie-1</strain>
    </source>
</reference>
<name>A0A5A7MYN8_9PROT</name>
<accession>A0A5A7MYN8</accession>
<protein>
    <submittedName>
        <fullName evidence="3">Epoxide hydrolase</fullName>
    </submittedName>
</protein>
<comment type="caution">
    <text evidence="3">The sequence shown here is derived from an EMBL/GenBank/DDBJ whole genome shotgun (WGS) entry which is preliminary data.</text>
</comment>
<organism evidence="3 4">
    <name type="scientific">Iodidimonas gelatinilytica</name>
    <dbReference type="NCBI Taxonomy" id="1236966"/>
    <lineage>
        <taxon>Bacteria</taxon>
        <taxon>Pseudomonadati</taxon>
        <taxon>Pseudomonadota</taxon>
        <taxon>Alphaproteobacteria</taxon>
        <taxon>Iodidimonadales</taxon>
        <taxon>Iodidimonadaceae</taxon>
        <taxon>Iodidimonas</taxon>
    </lineage>
</organism>
<evidence type="ECO:0000313" key="3">
    <source>
        <dbReference type="EMBL" id="GEQ99895.1"/>
    </source>
</evidence>
<sequence length="334" mass="37525">MFAFPVPEMVETNGIRLAVHRAGPSPDRAKAVVLLLHGFPDLAFTWRHQVPVLAGAGYCVLAPDLRGFGRSDKPQDRSAYGMEILARDLTGLLDHYQVPRAFVIGHDWGALINWSLPFYCPDRLHGIANLNIPFLPRGSIAPIALFEAAFGKQMYIVRFQEEGPCEAIFEQDMARTMAFFFRKPKIHDGAGDGGGAFSVPDLDLVSWLQGPSDKWPGDDFLPERELAVYVEAFRDGGMTAPLHYYRNMDANWRDMERFQPKGKTVLVDIPALMITADKDGVCPPHLADGKDVFFTDYRRVDIKDCGHWTQQEKPDEVNAILLEWLGQSLPKIKK</sequence>
<dbReference type="Gene3D" id="3.40.50.1820">
    <property type="entry name" value="alpha/beta hydrolase"/>
    <property type="match status" value="1"/>
</dbReference>
<dbReference type="Pfam" id="PF00561">
    <property type="entry name" value="Abhydrolase_1"/>
    <property type="match status" value="1"/>
</dbReference>
<evidence type="ECO:0000256" key="1">
    <source>
        <dbReference type="ARBA" id="ARBA00022801"/>
    </source>
</evidence>
<dbReference type="GO" id="GO:0016787">
    <property type="term" value="F:hydrolase activity"/>
    <property type="evidence" value="ECO:0007669"/>
    <property type="project" value="UniProtKB-KW"/>
</dbReference>
<proteinExistence type="predicted"/>
<keyword evidence="4" id="KW-1185">Reference proteome</keyword>
<evidence type="ECO:0000259" key="2">
    <source>
        <dbReference type="Pfam" id="PF00561"/>
    </source>
</evidence>
<dbReference type="AlphaFoldDB" id="A0A5A7MYN8"/>
<dbReference type="PRINTS" id="PR00412">
    <property type="entry name" value="EPOXHYDRLASE"/>
</dbReference>
<dbReference type="InterPro" id="IPR000073">
    <property type="entry name" value="AB_hydrolase_1"/>
</dbReference>
<dbReference type="EMBL" id="BKCM01000002">
    <property type="protein sequence ID" value="GEQ99895.1"/>
    <property type="molecule type" value="Genomic_DNA"/>
</dbReference>
<evidence type="ECO:0000313" key="4">
    <source>
        <dbReference type="Proteomes" id="UP000325187"/>
    </source>
</evidence>
<dbReference type="PANTHER" id="PTHR43329">
    <property type="entry name" value="EPOXIDE HYDROLASE"/>
    <property type="match status" value="1"/>
</dbReference>
<feature type="domain" description="AB hydrolase-1" evidence="2">
    <location>
        <begin position="32"/>
        <end position="314"/>
    </location>
</feature>
<dbReference type="InterPro" id="IPR000639">
    <property type="entry name" value="Epox_hydrolase-like"/>
</dbReference>
<dbReference type="SUPFAM" id="SSF53474">
    <property type="entry name" value="alpha/beta-Hydrolases"/>
    <property type="match status" value="1"/>
</dbReference>
<dbReference type="InterPro" id="IPR029058">
    <property type="entry name" value="AB_hydrolase_fold"/>
</dbReference>
<dbReference type="Proteomes" id="UP000325187">
    <property type="component" value="Unassembled WGS sequence"/>
</dbReference>
<gene>
    <name evidence="3" type="ORF">JCM17845_05190</name>
</gene>
<dbReference type="RefSeq" id="WP_210432173.1">
    <property type="nucleotide sequence ID" value="NZ_BKCM01000002.1"/>
</dbReference>
<keyword evidence="1 3" id="KW-0378">Hydrolase</keyword>